<dbReference type="OrthoDB" id="678747at2"/>
<dbReference type="RefSeq" id="WP_139066692.1">
    <property type="nucleotide sequence ID" value="NZ_CP040812.1"/>
</dbReference>
<accession>A0A5B7X4C9</accession>
<feature type="transmembrane region" description="Helical" evidence="1">
    <location>
        <begin position="44"/>
        <end position="67"/>
    </location>
</feature>
<organism evidence="3 4">
    <name type="scientific">Antarcticibacterium flavum</name>
    <dbReference type="NCBI Taxonomy" id="2058175"/>
    <lineage>
        <taxon>Bacteria</taxon>
        <taxon>Pseudomonadati</taxon>
        <taxon>Bacteroidota</taxon>
        <taxon>Flavobacteriia</taxon>
        <taxon>Flavobacteriales</taxon>
        <taxon>Flavobacteriaceae</taxon>
        <taxon>Antarcticibacterium</taxon>
    </lineage>
</organism>
<keyword evidence="1" id="KW-1133">Transmembrane helix</keyword>
<reference evidence="3 4" key="1">
    <citation type="submission" date="2019-06" db="EMBL/GenBank/DDBJ databases">
        <title>Complete genome sequence of Antarcticibacterium flavum KCTC 52984T from an Antarctic marine sediment.</title>
        <authorList>
            <person name="Lee Y.M."/>
            <person name="Shin S.C."/>
        </authorList>
    </citation>
    <scope>NUCLEOTIDE SEQUENCE [LARGE SCALE GENOMIC DNA]</scope>
    <source>
        <strain evidence="3 4">KCTC 52984</strain>
    </source>
</reference>
<dbReference type="Proteomes" id="UP000309016">
    <property type="component" value="Chromosome"/>
</dbReference>
<feature type="chain" id="PRO_5022973710" evidence="2">
    <location>
        <begin position="21"/>
        <end position="75"/>
    </location>
</feature>
<feature type="signal peptide" evidence="2">
    <location>
        <begin position="1"/>
        <end position="20"/>
    </location>
</feature>
<proteinExistence type="predicted"/>
<dbReference type="EMBL" id="CP040812">
    <property type="protein sequence ID" value="QCY70130.1"/>
    <property type="molecule type" value="Genomic_DNA"/>
</dbReference>
<gene>
    <name evidence="3" type="ORF">FHG64_12360</name>
</gene>
<keyword evidence="1" id="KW-0812">Transmembrane</keyword>
<evidence type="ECO:0000256" key="2">
    <source>
        <dbReference type="SAM" id="SignalP"/>
    </source>
</evidence>
<keyword evidence="2" id="KW-0732">Signal</keyword>
<evidence type="ECO:0000256" key="1">
    <source>
        <dbReference type="SAM" id="Phobius"/>
    </source>
</evidence>
<keyword evidence="1" id="KW-0472">Membrane</keyword>
<keyword evidence="4" id="KW-1185">Reference proteome</keyword>
<evidence type="ECO:0000313" key="4">
    <source>
        <dbReference type="Proteomes" id="UP000309016"/>
    </source>
</evidence>
<name>A0A5B7X4C9_9FLAO</name>
<protein>
    <submittedName>
        <fullName evidence="3">Uncharacterized protein</fullName>
    </submittedName>
</protein>
<evidence type="ECO:0000313" key="3">
    <source>
        <dbReference type="EMBL" id="QCY70130.1"/>
    </source>
</evidence>
<dbReference type="AlphaFoldDB" id="A0A5B7X4C9"/>
<sequence>MKWKLLIIFGFLLLPSLADAQCAMCRAVLESEGSQAAAKGINDGILYLMVFPYLLMGGIAFFIYRALRGKKTPAS</sequence>
<dbReference type="KEGG" id="afla:FHG64_12360"/>